<evidence type="ECO:0000256" key="5">
    <source>
        <dbReference type="ARBA" id="ARBA00029554"/>
    </source>
</evidence>
<dbReference type="PROSITE" id="PS00301">
    <property type="entry name" value="G_TR_1"/>
    <property type="match status" value="1"/>
</dbReference>
<dbReference type="Proteomes" id="UP000789359">
    <property type="component" value="Unassembled WGS sequence"/>
</dbReference>
<sequence>MAKEKFSRNKPHVNIGTIGHVDHGKTTLTAAISAVLSRRGLAEMKDYDNIDNAPEEKERGITIATSHIEYETENRHYAHVDCPGHADYVKNMITGAAQMDGAILVVSAADGPMPQTREHILLSRQVGVPYIVVFMNKADMVDDAELLELVEMEIRELLSTYDFPGDDTPIVAGSALQALNEAKEGKDGEWSAKVLELMAQVDAYIPTPMRATDKDLLMPIEDVFSISGRGTVVTGRIEKGIVKVGDTIEIVGIRDTQTTTVTGVEMFRKEMDQGEAGDNVGVLLRGTKKEDVERGMVLAKPKSITPHTKFEGEVYILTKEEGGRHTPFFNNYRPQFYVRTTDVTGSITLPEGTEMVMPGDNLKISVELIAPVALEEGTRFAIREGGRTVGSGVVSKILA</sequence>
<accession>A0ABN7K8R3</accession>
<dbReference type="Pfam" id="PF00009">
    <property type="entry name" value="GTP_EFTU"/>
    <property type="match status" value="1"/>
</dbReference>
<dbReference type="NCBIfam" id="NF009372">
    <property type="entry name" value="PRK12735.1"/>
    <property type="match status" value="1"/>
</dbReference>
<proteinExistence type="inferred from homology"/>
<keyword evidence="9" id="KW-1185">Reference proteome</keyword>
<dbReference type="PANTHER" id="PTHR43721:SF22">
    <property type="entry name" value="ELONGATION FACTOR TU, MITOCHONDRIAL"/>
    <property type="match status" value="1"/>
</dbReference>
<evidence type="ECO:0000256" key="6">
    <source>
        <dbReference type="HAMAP-Rule" id="MF_00118"/>
    </source>
</evidence>
<dbReference type="PRINTS" id="PR00315">
    <property type="entry name" value="ELONGATNFCT"/>
</dbReference>
<dbReference type="InterPro" id="IPR004160">
    <property type="entry name" value="Transl_elong_EFTu/EF1A_C"/>
</dbReference>
<dbReference type="InterPro" id="IPR005225">
    <property type="entry name" value="Small_GTP-bd"/>
</dbReference>
<comment type="function">
    <text evidence="6">GTP hydrolase that promotes the GTP-dependent binding of aminoacyl-tRNA to the A-site of ribosomes during protein biosynthesis.</text>
</comment>
<evidence type="ECO:0000256" key="3">
    <source>
        <dbReference type="ARBA" id="ARBA00022917"/>
    </source>
</evidence>
<dbReference type="InterPro" id="IPR009000">
    <property type="entry name" value="Transl_B-barrel_sf"/>
</dbReference>
<dbReference type="EC" id="3.6.5.3" evidence="6"/>
<dbReference type="NCBIfam" id="NF009373">
    <property type="entry name" value="PRK12736.1"/>
    <property type="match status" value="1"/>
</dbReference>
<feature type="binding site" evidence="6">
    <location>
        <begin position="81"/>
        <end position="85"/>
    </location>
    <ligand>
        <name>GTP</name>
        <dbReference type="ChEBI" id="CHEBI:37565"/>
    </ligand>
</feature>
<dbReference type="Gene3D" id="3.40.50.300">
    <property type="entry name" value="P-loop containing nucleotide triphosphate hydrolases"/>
    <property type="match status" value="1"/>
</dbReference>
<keyword evidence="6" id="KW-0963">Cytoplasm</keyword>
<reference evidence="8 9" key="1">
    <citation type="submission" date="2020-11" db="EMBL/GenBank/DDBJ databases">
        <authorList>
            <person name="Peeters C."/>
        </authorList>
    </citation>
    <scope>NUCLEOTIDE SEQUENCE [LARGE SCALE GENOMIC DNA]</scope>
    <source>
        <strain evidence="8 9">LMG 8286</strain>
    </source>
</reference>
<keyword evidence="1 6" id="KW-0547">Nucleotide-binding</keyword>
<keyword evidence="6" id="KW-0479">Metal-binding</keyword>
<gene>
    <name evidence="8" type="primary">tufA</name>
    <name evidence="6" type="synonym">tuf</name>
    <name evidence="8" type="ORF">LMG8286_01358</name>
</gene>
<dbReference type="CDD" id="cd01884">
    <property type="entry name" value="EF_Tu"/>
    <property type="match status" value="1"/>
</dbReference>
<name>A0ABN7K8R3_9BACT</name>
<comment type="subcellular location">
    <subcellularLocation>
        <location evidence="6">Cytoplasm</location>
    </subcellularLocation>
</comment>
<evidence type="ECO:0000256" key="1">
    <source>
        <dbReference type="ARBA" id="ARBA00022741"/>
    </source>
</evidence>
<dbReference type="InterPro" id="IPR033720">
    <property type="entry name" value="EFTU_2"/>
</dbReference>
<evidence type="ECO:0000313" key="9">
    <source>
        <dbReference type="Proteomes" id="UP000789359"/>
    </source>
</evidence>
<comment type="similarity">
    <text evidence="6">Belongs to the TRAFAC class translation factor GTPase superfamily. Classic translation factor GTPase family. EF-Tu/EF-1A subfamily.</text>
</comment>
<evidence type="ECO:0000256" key="4">
    <source>
        <dbReference type="ARBA" id="ARBA00023134"/>
    </source>
</evidence>
<comment type="subunit">
    <text evidence="6">Monomer.</text>
</comment>
<keyword evidence="3 6" id="KW-0648">Protein biosynthesis</keyword>
<dbReference type="EMBL" id="CAJHOE010000003">
    <property type="protein sequence ID" value="CAD7288510.1"/>
    <property type="molecule type" value="Genomic_DNA"/>
</dbReference>
<evidence type="ECO:0000259" key="7">
    <source>
        <dbReference type="PROSITE" id="PS51722"/>
    </source>
</evidence>
<dbReference type="GO" id="GO:0003746">
    <property type="term" value="F:translation elongation factor activity"/>
    <property type="evidence" value="ECO:0007669"/>
    <property type="project" value="UniProtKB-KW"/>
</dbReference>
<dbReference type="NCBIfam" id="TIGR00485">
    <property type="entry name" value="EF-Tu"/>
    <property type="match status" value="1"/>
</dbReference>
<protein>
    <recommendedName>
        <fullName evidence="5 6">Elongation factor Tu</fullName>
        <shortName evidence="6">EF-Tu</shortName>
        <ecNumber evidence="6">3.6.5.3</ecNumber>
    </recommendedName>
</protein>
<dbReference type="InterPro" id="IPR004541">
    <property type="entry name" value="Transl_elong_EFTu/EF1A_bac/org"/>
</dbReference>
<dbReference type="InterPro" id="IPR031157">
    <property type="entry name" value="G_TR_CS"/>
</dbReference>
<feature type="binding site" evidence="6">
    <location>
        <begin position="19"/>
        <end position="26"/>
    </location>
    <ligand>
        <name>GTP</name>
        <dbReference type="ChEBI" id="CHEBI:37565"/>
    </ligand>
</feature>
<dbReference type="InterPro" id="IPR004161">
    <property type="entry name" value="EFTu-like_2"/>
</dbReference>
<dbReference type="HAMAP" id="MF_00118_B">
    <property type="entry name" value="EF_Tu_B"/>
    <property type="match status" value="1"/>
</dbReference>
<feature type="binding site" evidence="6">
    <location>
        <position position="26"/>
    </location>
    <ligand>
        <name>Mg(2+)</name>
        <dbReference type="ChEBI" id="CHEBI:18420"/>
    </ligand>
</feature>
<dbReference type="InterPro" id="IPR050055">
    <property type="entry name" value="EF-Tu_GTPase"/>
</dbReference>
<dbReference type="Gene3D" id="2.40.30.10">
    <property type="entry name" value="Translation factors"/>
    <property type="match status" value="2"/>
</dbReference>
<dbReference type="InterPro" id="IPR041709">
    <property type="entry name" value="EF-Tu_GTP-bd"/>
</dbReference>
<dbReference type="CDD" id="cd03707">
    <property type="entry name" value="EFTU_III"/>
    <property type="match status" value="1"/>
</dbReference>
<dbReference type="Pfam" id="PF03143">
    <property type="entry name" value="GTP_EFTU_D3"/>
    <property type="match status" value="1"/>
</dbReference>
<keyword evidence="6" id="KW-0460">Magnesium</keyword>
<keyword evidence="2 6" id="KW-0251">Elongation factor</keyword>
<dbReference type="CDD" id="cd03697">
    <property type="entry name" value="EFTU_II"/>
    <property type="match status" value="1"/>
</dbReference>
<evidence type="ECO:0000313" key="8">
    <source>
        <dbReference type="EMBL" id="CAD7288510.1"/>
    </source>
</evidence>
<keyword evidence="4 6" id="KW-0342">GTP-binding</keyword>
<dbReference type="SUPFAM" id="SSF50465">
    <property type="entry name" value="EF-Tu/eEF-1alpha/eIF2-gamma C-terminal domain"/>
    <property type="match status" value="1"/>
</dbReference>
<dbReference type="InterPro" id="IPR000795">
    <property type="entry name" value="T_Tr_GTP-bd_dom"/>
</dbReference>
<dbReference type="NCBIfam" id="NF000766">
    <property type="entry name" value="PRK00049.1"/>
    <property type="match status" value="1"/>
</dbReference>
<dbReference type="PANTHER" id="PTHR43721">
    <property type="entry name" value="ELONGATION FACTOR TU-RELATED"/>
    <property type="match status" value="1"/>
</dbReference>
<feature type="binding site" evidence="6">
    <location>
        <begin position="136"/>
        <end position="139"/>
    </location>
    <ligand>
        <name>GTP</name>
        <dbReference type="ChEBI" id="CHEBI:37565"/>
    </ligand>
</feature>
<keyword evidence="6" id="KW-0378">Hydrolase</keyword>
<comment type="caution">
    <text evidence="8">The sequence shown here is derived from an EMBL/GenBank/DDBJ whole genome shotgun (WGS) entry which is preliminary data.</text>
</comment>
<feature type="domain" description="Tr-type G" evidence="7">
    <location>
        <begin position="10"/>
        <end position="209"/>
    </location>
</feature>
<evidence type="ECO:0000256" key="2">
    <source>
        <dbReference type="ARBA" id="ARBA00022768"/>
    </source>
</evidence>
<dbReference type="InterPro" id="IPR009001">
    <property type="entry name" value="Transl_elong_EF1A/Init_IF2_C"/>
</dbReference>
<dbReference type="NCBIfam" id="TIGR00231">
    <property type="entry name" value="small_GTP"/>
    <property type="match status" value="1"/>
</dbReference>
<dbReference type="SUPFAM" id="SSF52540">
    <property type="entry name" value="P-loop containing nucleoside triphosphate hydrolases"/>
    <property type="match status" value="1"/>
</dbReference>
<organism evidence="8 9">
    <name type="scientific">Campylobacter suis</name>
    <dbReference type="NCBI Taxonomy" id="2790657"/>
    <lineage>
        <taxon>Bacteria</taxon>
        <taxon>Pseudomonadati</taxon>
        <taxon>Campylobacterota</taxon>
        <taxon>Epsilonproteobacteria</taxon>
        <taxon>Campylobacterales</taxon>
        <taxon>Campylobacteraceae</taxon>
        <taxon>Campylobacter</taxon>
    </lineage>
</organism>
<dbReference type="SUPFAM" id="SSF50447">
    <property type="entry name" value="Translation proteins"/>
    <property type="match status" value="1"/>
</dbReference>
<dbReference type="PROSITE" id="PS51722">
    <property type="entry name" value="G_TR_2"/>
    <property type="match status" value="1"/>
</dbReference>
<dbReference type="InterPro" id="IPR027417">
    <property type="entry name" value="P-loop_NTPase"/>
</dbReference>
<comment type="catalytic activity">
    <reaction evidence="6">
        <text>GTP + H2O = GDP + phosphate + H(+)</text>
        <dbReference type="Rhea" id="RHEA:19669"/>
        <dbReference type="ChEBI" id="CHEBI:15377"/>
        <dbReference type="ChEBI" id="CHEBI:15378"/>
        <dbReference type="ChEBI" id="CHEBI:37565"/>
        <dbReference type="ChEBI" id="CHEBI:43474"/>
        <dbReference type="ChEBI" id="CHEBI:58189"/>
        <dbReference type="EC" id="3.6.5.3"/>
    </reaction>
</comment>
<dbReference type="Pfam" id="PF03144">
    <property type="entry name" value="GTP_EFTU_D2"/>
    <property type="match status" value="1"/>
</dbReference>
<dbReference type="RefSeq" id="WP_230057109.1">
    <property type="nucleotide sequence ID" value="NZ_CAJHOE010000003.1"/>
</dbReference>